<keyword evidence="1" id="KW-1133">Transmembrane helix</keyword>
<dbReference type="SUPFAM" id="SSF117281">
    <property type="entry name" value="Kelch motif"/>
    <property type="match status" value="1"/>
</dbReference>
<dbReference type="Gene3D" id="2.120.10.80">
    <property type="entry name" value="Kelch-type beta propeller"/>
    <property type="match status" value="1"/>
</dbReference>
<dbReference type="OrthoDB" id="448560at2759"/>
<proteinExistence type="predicted"/>
<dbReference type="AlphaFoldDB" id="A0A812NBE9"/>
<organism evidence="2 3">
    <name type="scientific">Symbiodinium necroappetens</name>
    <dbReference type="NCBI Taxonomy" id="1628268"/>
    <lineage>
        <taxon>Eukaryota</taxon>
        <taxon>Sar</taxon>
        <taxon>Alveolata</taxon>
        <taxon>Dinophyceae</taxon>
        <taxon>Suessiales</taxon>
        <taxon>Symbiodiniaceae</taxon>
        <taxon>Symbiodinium</taxon>
    </lineage>
</organism>
<gene>
    <name evidence="2" type="ORF">SNEC2469_LOCUS6935</name>
</gene>
<reference evidence="2" key="1">
    <citation type="submission" date="2021-02" db="EMBL/GenBank/DDBJ databases">
        <authorList>
            <person name="Dougan E. K."/>
            <person name="Rhodes N."/>
            <person name="Thang M."/>
            <person name="Chan C."/>
        </authorList>
    </citation>
    <scope>NUCLEOTIDE SEQUENCE</scope>
</reference>
<feature type="transmembrane region" description="Helical" evidence="1">
    <location>
        <begin position="202"/>
        <end position="223"/>
    </location>
</feature>
<name>A0A812NBE9_9DINO</name>
<keyword evidence="1" id="KW-0472">Membrane</keyword>
<dbReference type="Proteomes" id="UP000601435">
    <property type="component" value="Unassembled WGS sequence"/>
</dbReference>
<comment type="caution">
    <text evidence="2">The sequence shown here is derived from an EMBL/GenBank/DDBJ whole genome shotgun (WGS) entry which is preliminary data.</text>
</comment>
<evidence type="ECO:0000313" key="3">
    <source>
        <dbReference type="Proteomes" id="UP000601435"/>
    </source>
</evidence>
<accession>A0A812NBE9</accession>
<dbReference type="EMBL" id="CAJNJA010011937">
    <property type="protein sequence ID" value="CAE7284005.1"/>
    <property type="molecule type" value="Genomic_DNA"/>
</dbReference>
<evidence type="ECO:0000313" key="2">
    <source>
        <dbReference type="EMBL" id="CAE7284005.1"/>
    </source>
</evidence>
<dbReference type="InterPro" id="IPR015915">
    <property type="entry name" value="Kelch-typ_b-propeller"/>
</dbReference>
<feature type="non-terminal residue" evidence="2">
    <location>
        <position position="263"/>
    </location>
</feature>
<evidence type="ECO:0000256" key="1">
    <source>
        <dbReference type="SAM" id="Phobius"/>
    </source>
</evidence>
<keyword evidence="1" id="KW-0812">Transmembrane</keyword>
<sequence length="263" mass="30846">DDPASLLVQGGWNGANWLSDLWSYEVPYKEWQQLNISPAPMARSQHVAVWDKAGQRVWLHGDVCRRAPQRDRAMQWPGMMWLPRWTLCNPGHPHAGLMLLPYIYAGYNGTSSTNIEQYECHDPYFHFKHQCYLKQQLWHCSIQHSHHHELHVNINHISHRQQHFRYADNLDRHFQHRHFVTVTTTTATGGWVAVAYPQVPDWVLWIFAIFVAVLVLPVCIVSFRYHLYREVVVPVTIQERLPSKAPQPVDPPRLCVWSWVLLT</sequence>
<keyword evidence="3" id="KW-1185">Reference proteome</keyword>
<protein>
    <submittedName>
        <fullName evidence="2">Uncharacterized protein</fullName>
    </submittedName>
</protein>